<reference evidence="2" key="2">
    <citation type="submission" date="2020-11" db="EMBL/GenBank/DDBJ databases">
        <authorList>
            <person name="McCartney M.A."/>
            <person name="Auch B."/>
            <person name="Kono T."/>
            <person name="Mallez S."/>
            <person name="Becker A."/>
            <person name="Gohl D.M."/>
            <person name="Silverstein K.A.T."/>
            <person name="Koren S."/>
            <person name="Bechman K.B."/>
            <person name="Herman A."/>
            <person name="Abrahante J.E."/>
            <person name="Garbe J."/>
        </authorList>
    </citation>
    <scope>NUCLEOTIDE SEQUENCE</scope>
    <source>
        <strain evidence="2">Duluth1</strain>
        <tissue evidence="2">Whole animal</tissue>
    </source>
</reference>
<proteinExistence type="predicted"/>
<reference evidence="2" key="1">
    <citation type="journal article" date="2019" name="bioRxiv">
        <title>The Genome of the Zebra Mussel, Dreissena polymorpha: A Resource for Invasive Species Research.</title>
        <authorList>
            <person name="McCartney M.A."/>
            <person name="Auch B."/>
            <person name="Kono T."/>
            <person name="Mallez S."/>
            <person name="Zhang Y."/>
            <person name="Obille A."/>
            <person name="Becker A."/>
            <person name="Abrahante J.E."/>
            <person name="Garbe J."/>
            <person name="Badalamenti J.P."/>
            <person name="Herman A."/>
            <person name="Mangelson H."/>
            <person name="Liachko I."/>
            <person name="Sullivan S."/>
            <person name="Sone E.D."/>
            <person name="Koren S."/>
            <person name="Silverstein K.A.T."/>
            <person name="Beckman K.B."/>
            <person name="Gohl D.M."/>
        </authorList>
    </citation>
    <scope>NUCLEOTIDE SEQUENCE</scope>
    <source>
        <strain evidence="2">Duluth1</strain>
        <tissue evidence="2">Whole animal</tissue>
    </source>
</reference>
<dbReference type="EMBL" id="JAIWYP010000009">
    <property type="protein sequence ID" value="KAH3772102.1"/>
    <property type="molecule type" value="Genomic_DNA"/>
</dbReference>
<sequence length="86" mass="9953">MKLHKFLLQLPRNHALSSPENVFNRILQNRMKDVVDPHLRYQRNTDHIATLRTIMEQSRELNSSPLSNMTARRRSTALIGSPAGDF</sequence>
<gene>
    <name evidence="2" type="ORF">DPMN_173437</name>
</gene>
<dbReference type="AlphaFoldDB" id="A0A9D4IGY0"/>
<dbReference type="Proteomes" id="UP000828390">
    <property type="component" value="Unassembled WGS sequence"/>
</dbReference>
<feature type="compositionally biased region" description="Polar residues" evidence="1">
    <location>
        <begin position="60"/>
        <end position="70"/>
    </location>
</feature>
<name>A0A9D4IGY0_DREPO</name>
<feature type="region of interest" description="Disordered" evidence="1">
    <location>
        <begin position="59"/>
        <end position="86"/>
    </location>
</feature>
<protein>
    <submittedName>
        <fullName evidence="2">Uncharacterized protein</fullName>
    </submittedName>
</protein>
<evidence type="ECO:0000256" key="1">
    <source>
        <dbReference type="SAM" id="MobiDB-lite"/>
    </source>
</evidence>
<evidence type="ECO:0000313" key="2">
    <source>
        <dbReference type="EMBL" id="KAH3772102.1"/>
    </source>
</evidence>
<accession>A0A9D4IGY0</accession>
<organism evidence="2 3">
    <name type="scientific">Dreissena polymorpha</name>
    <name type="common">Zebra mussel</name>
    <name type="synonym">Mytilus polymorpha</name>
    <dbReference type="NCBI Taxonomy" id="45954"/>
    <lineage>
        <taxon>Eukaryota</taxon>
        <taxon>Metazoa</taxon>
        <taxon>Spiralia</taxon>
        <taxon>Lophotrochozoa</taxon>
        <taxon>Mollusca</taxon>
        <taxon>Bivalvia</taxon>
        <taxon>Autobranchia</taxon>
        <taxon>Heteroconchia</taxon>
        <taxon>Euheterodonta</taxon>
        <taxon>Imparidentia</taxon>
        <taxon>Neoheterodontei</taxon>
        <taxon>Myida</taxon>
        <taxon>Dreissenoidea</taxon>
        <taxon>Dreissenidae</taxon>
        <taxon>Dreissena</taxon>
    </lineage>
</organism>
<comment type="caution">
    <text evidence="2">The sequence shown here is derived from an EMBL/GenBank/DDBJ whole genome shotgun (WGS) entry which is preliminary data.</text>
</comment>
<keyword evidence="3" id="KW-1185">Reference proteome</keyword>
<evidence type="ECO:0000313" key="3">
    <source>
        <dbReference type="Proteomes" id="UP000828390"/>
    </source>
</evidence>